<dbReference type="GO" id="GO:0004519">
    <property type="term" value="F:endonuclease activity"/>
    <property type="evidence" value="ECO:0007669"/>
    <property type="project" value="UniProtKB-KW"/>
</dbReference>
<dbReference type="Proteomes" id="UP000501090">
    <property type="component" value="Chromosome"/>
</dbReference>
<evidence type="ECO:0000259" key="1">
    <source>
        <dbReference type="Pfam" id="PF13391"/>
    </source>
</evidence>
<dbReference type="Pfam" id="PF13391">
    <property type="entry name" value="HNH_2"/>
    <property type="match status" value="1"/>
</dbReference>
<dbReference type="EMBL" id="CP028940">
    <property type="protein sequence ID" value="QKM61546.1"/>
    <property type="molecule type" value="Genomic_DNA"/>
</dbReference>
<evidence type="ECO:0000313" key="3">
    <source>
        <dbReference type="Proteomes" id="UP000501090"/>
    </source>
</evidence>
<keyword evidence="2" id="KW-0378">Hydrolase</keyword>
<evidence type="ECO:0000313" key="2">
    <source>
        <dbReference type="EMBL" id="QKM61546.1"/>
    </source>
</evidence>
<dbReference type="AlphaFoldDB" id="A0A6M9PUB9"/>
<keyword evidence="3" id="KW-1185">Reference proteome</keyword>
<organism evidence="2 3">
    <name type="scientific">Polynucleobacter arcticus</name>
    <dbReference type="NCBI Taxonomy" id="1743165"/>
    <lineage>
        <taxon>Bacteria</taxon>
        <taxon>Pseudomonadati</taxon>
        <taxon>Pseudomonadota</taxon>
        <taxon>Betaproteobacteria</taxon>
        <taxon>Burkholderiales</taxon>
        <taxon>Burkholderiaceae</taxon>
        <taxon>Polynucleobacter</taxon>
    </lineage>
</organism>
<dbReference type="InterPro" id="IPR003615">
    <property type="entry name" value="HNH_nuc"/>
</dbReference>
<gene>
    <name evidence="2" type="ORF">DN92_06560</name>
</gene>
<protein>
    <submittedName>
        <fullName evidence="2">HNH endonuclease</fullName>
    </submittedName>
</protein>
<reference evidence="2 3" key="1">
    <citation type="submission" date="2018-04" db="EMBL/GenBank/DDBJ databases">
        <title>Polynucleobacter sp. UK-Long2-W17 genome.</title>
        <authorList>
            <person name="Hahn M.W."/>
        </authorList>
    </citation>
    <scope>NUCLEOTIDE SEQUENCE [LARGE SCALE GENOMIC DNA]</scope>
    <source>
        <strain evidence="2 3">UK-Long2-W17</strain>
    </source>
</reference>
<dbReference type="KEGG" id="pard:DN92_06560"/>
<keyword evidence="2" id="KW-0540">Nuclease</keyword>
<name>A0A6M9PUB9_9BURK</name>
<proteinExistence type="predicted"/>
<keyword evidence="2" id="KW-0255">Endonuclease</keyword>
<sequence>MTQFVPEPLQSSLLADAAPTIKLLDRKYWWVSQNQTYKHEVPGNFMWSPKTNSRGGRVPSYDFMKDMKIGDVVFSFADTYIKAIGVVTNPAQSSVKPDFGSAGANWSDDGWLVDVAFQELGMAQFKPKDHMGLLSPTLPDLLSPIRPDGSGNQIYLAEISEEMADVLIALSRGVGDSIVDELSKNLNFVPPNDEIAEVKEIIMRTDIGPTQKTQIVNSRRGQGIFKAQVRQIERACRVTKVTNPRHLIASHIKPWTKSNDAEKISGYNGLLLAPHIDHLFDKGFISFEGNGNLILSSQLDNSVLDKWCIDKSINVGGFRNEQQQFLEYHRDVVMV</sequence>
<accession>A0A6M9PUB9</accession>
<feature type="domain" description="HNH nuclease" evidence="1">
    <location>
        <begin position="236"/>
        <end position="288"/>
    </location>
</feature>